<protein>
    <submittedName>
        <fullName evidence="2">Transducin beta-like protein 2</fullName>
    </submittedName>
</protein>
<evidence type="ECO:0000313" key="3">
    <source>
        <dbReference type="Proteomes" id="UP000292052"/>
    </source>
</evidence>
<dbReference type="Proteomes" id="UP000292052">
    <property type="component" value="Unassembled WGS sequence"/>
</dbReference>
<dbReference type="InterPro" id="IPR042410">
    <property type="entry name" value="WBSCR13"/>
</dbReference>
<comment type="caution">
    <text evidence="2">The sequence shown here is derived from an EMBL/GenBank/DDBJ whole genome shotgun (WGS) entry which is preliminary data.</text>
</comment>
<dbReference type="GO" id="GO:0005783">
    <property type="term" value="C:endoplasmic reticulum"/>
    <property type="evidence" value="ECO:0007669"/>
    <property type="project" value="TreeGrafter"/>
</dbReference>
<organism evidence="2 3">
    <name type="scientific">Asbolus verrucosus</name>
    <name type="common">Desert ironclad beetle</name>
    <dbReference type="NCBI Taxonomy" id="1661398"/>
    <lineage>
        <taxon>Eukaryota</taxon>
        <taxon>Metazoa</taxon>
        <taxon>Ecdysozoa</taxon>
        <taxon>Arthropoda</taxon>
        <taxon>Hexapoda</taxon>
        <taxon>Insecta</taxon>
        <taxon>Pterygota</taxon>
        <taxon>Neoptera</taxon>
        <taxon>Endopterygota</taxon>
        <taxon>Coleoptera</taxon>
        <taxon>Polyphaga</taxon>
        <taxon>Cucujiformia</taxon>
        <taxon>Tenebrionidae</taxon>
        <taxon>Pimeliinae</taxon>
        <taxon>Asbolus</taxon>
    </lineage>
</organism>
<dbReference type="PROSITE" id="PS50294">
    <property type="entry name" value="WD_REPEATS_REGION"/>
    <property type="match status" value="1"/>
</dbReference>
<dbReference type="EMBL" id="QDEB01015425">
    <property type="protein sequence ID" value="RZC41645.1"/>
    <property type="molecule type" value="Genomic_DNA"/>
</dbReference>
<evidence type="ECO:0000313" key="2">
    <source>
        <dbReference type="EMBL" id="RZC41645.1"/>
    </source>
</evidence>
<gene>
    <name evidence="2" type="ORF">BDFB_013200</name>
</gene>
<proteinExistence type="predicted"/>
<dbReference type="PANTHER" id="PTHR44321:SF1">
    <property type="entry name" value="TRANSDUCIN BETA-LIKE PROTEIN 2"/>
    <property type="match status" value="1"/>
</dbReference>
<dbReference type="AlphaFoldDB" id="A0A482W9K9"/>
<keyword evidence="1" id="KW-0853">WD repeat</keyword>
<dbReference type="Pfam" id="PF00400">
    <property type="entry name" value="WD40"/>
    <property type="match status" value="2"/>
</dbReference>
<dbReference type="STRING" id="1661398.A0A482W9K9"/>
<dbReference type="GO" id="GO:0030968">
    <property type="term" value="P:endoplasmic reticulum unfolded protein response"/>
    <property type="evidence" value="ECO:0007669"/>
    <property type="project" value="TreeGrafter"/>
</dbReference>
<dbReference type="InterPro" id="IPR015943">
    <property type="entry name" value="WD40/YVTN_repeat-like_dom_sf"/>
</dbReference>
<feature type="repeat" description="WD" evidence="1">
    <location>
        <begin position="22"/>
        <end position="56"/>
    </location>
</feature>
<dbReference type="OrthoDB" id="200924at2759"/>
<name>A0A482W9K9_ASBVE</name>
<accession>A0A482W9K9</accession>
<sequence>MVWEVIFSKSGEFQEIKRVFELSGHSSGVYDVAFDSDSSHIATVSKDGTWKLFNINIEYKKGETPHLKITGKYQQAGNHSLIALSPNAEVVAIATGNSLAFYSTLTGHHDYTIDNIYSGSITSILFDAMGKYVLTGGDRCIRVFHNVTGYRCSIETAKEKLKQHQTSATRERLVKLIEDCEAFLDSIEKK</sequence>
<dbReference type="PANTHER" id="PTHR44321">
    <property type="entry name" value="TRANSDUCIN BETA-LIKE PROTEIN 2"/>
    <property type="match status" value="1"/>
</dbReference>
<reference evidence="2 3" key="1">
    <citation type="submission" date="2017-03" db="EMBL/GenBank/DDBJ databases">
        <title>Genome of the blue death feigning beetle - Asbolus verrucosus.</title>
        <authorList>
            <person name="Rider S.D."/>
        </authorList>
    </citation>
    <scope>NUCLEOTIDE SEQUENCE [LARGE SCALE GENOMIC DNA]</scope>
    <source>
        <strain evidence="2">Butters</strain>
        <tissue evidence="2">Head and leg muscle</tissue>
    </source>
</reference>
<keyword evidence="3" id="KW-1185">Reference proteome</keyword>
<dbReference type="Gene3D" id="2.130.10.10">
    <property type="entry name" value="YVTN repeat-like/Quinoprotein amine dehydrogenase"/>
    <property type="match status" value="1"/>
</dbReference>
<dbReference type="InterPro" id="IPR001680">
    <property type="entry name" value="WD40_rpt"/>
</dbReference>
<dbReference type="PROSITE" id="PS50082">
    <property type="entry name" value="WD_REPEATS_2"/>
    <property type="match status" value="1"/>
</dbReference>
<dbReference type="SUPFAM" id="SSF50978">
    <property type="entry name" value="WD40 repeat-like"/>
    <property type="match status" value="1"/>
</dbReference>
<dbReference type="InterPro" id="IPR036322">
    <property type="entry name" value="WD40_repeat_dom_sf"/>
</dbReference>
<evidence type="ECO:0000256" key="1">
    <source>
        <dbReference type="PROSITE-ProRule" id="PRU00221"/>
    </source>
</evidence>
<dbReference type="SMART" id="SM00320">
    <property type="entry name" value="WD40"/>
    <property type="match status" value="2"/>
</dbReference>